<feature type="domain" description="CHASE" evidence="18">
    <location>
        <begin position="103"/>
        <end position="190"/>
    </location>
</feature>
<dbReference type="CDD" id="cd16922">
    <property type="entry name" value="HATPase_EvgS-ArcB-TorS-like"/>
    <property type="match status" value="1"/>
</dbReference>
<dbReference type="PRINTS" id="PR00344">
    <property type="entry name" value="BCTRLSENSOR"/>
</dbReference>
<keyword evidence="12 15" id="KW-0472">Membrane</keyword>
<evidence type="ECO:0000256" key="12">
    <source>
        <dbReference type="ARBA" id="ARBA00023136"/>
    </source>
</evidence>
<dbReference type="InterPro" id="IPR006189">
    <property type="entry name" value="CHASE_dom"/>
</dbReference>
<dbReference type="FunFam" id="3.30.565.10:FF:000010">
    <property type="entry name" value="Sensor histidine kinase RcsC"/>
    <property type="match status" value="1"/>
</dbReference>
<evidence type="ECO:0000313" key="19">
    <source>
        <dbReference type="EMBL" id="MBD0824865.1"/>
    </source>
</evidence>
<dbReference type="GO" id="GO:0000155">
    <property type="term" value="F:phosphorelay sensor kinase activity"/>
    <property type="evidence" value="ECO:0007669"/>
    <property type="project" value="InterPro"/>
</dbReference>
<keyword evidence="14" id="KW-0175">Coiled coil</keyword>
<dbReference type="SMART" id="SM00387">
    <property type="entry name" value="HATPase_c"/>
    <property type="match status" value="1"/>
</dbReference>
<feature type="domain" description="Histidine kinase" evidence="16">
    <location>
        <begin position="323"/>
        <end position="543"/>
    </location>
</feature>
<evidence type="ECO:0000256" key="13">
    <source>
        <dbReference type="PROSITE-ProRule" id="PRU00169"/>
    </source>
</evidence>
<dbReference type="PANTHER" id="PTHR45339:SF1">
    <property type="entry name" value="HYBRID SIGNAL TRANSDUCTION HISTIDINE KINASE J"/>
    <property type="match status" value="1"/>
</dbReference>
<evidence type="ECO:0000313" key="20">
    <source>
        <dbReference type="Proteomes" id="UP000621516"/>
    </source>
</evidence>
<gene>
    <name evidence="19" type="ORF">ICJ85_12645</name>
</gene>
<evidence type="ECO:0000256" key="2">
    <source>
        <dbReference type="ARBA" id="ARBA00004370"/>
    </source>
</evidence>
<comment type="catalytic activity">
    <reaction evidence="1">
        <text>ATP + protein L-histidine = ADP + protein N-phospho-L-histidine.</text>
        <dbReference type="EC" id="2.7.13.3"/>
    </reaction>
</comment>
<dbReference type="Pfam" id="PF03924">
    <property type="entry name" value="CHASE"/>
    <property type="match status" value="1"/>
</dbReference>
<comment type="subcellular location">
    <subcellularLocation>
        <location evidence="2">Membrane</location>
    </subcellularLocation>
</comment>
<feature type="modified residue" description="4-aspartylphosphate" evidence="13">
    <location>
        <position position="614"/>
    </location>
</feature>
<dbReference type="RefSeq" id="WP_188224163.1">
    <property type="nucleotide sequence ID" value="NZ_JACVXD010000008.1"/>
</dbReference>
<evidence type="ECO:0000256" key="9">
    <source>
        <dbReference type="ARBA" id="ARBA00022840"/>
    </source>
</evidence>
<keyword evidence="9" id="KW-0067">ATP-binding</keyword>
<dbReference type="EMBL" id="JACVXD010000008">
    <property type="protein sequence ID" value="MBD0824865.1"/>
    <property type="molecule type" value="Genomic_DNA"/>
</dbReference>
<keyword evidence="7" id="KW-0547">Nucleotide-binding</keyword>
<dbReference type="InterPro" id="IPR005467">
    <property type="entry name" value="His_kinase_dom"/>
</dbReference>
<keyword evidence="20" id="KW-1185">Reference proteome</keyword>
<name>A0A8J6Q3E7_9FLAO</name>
<evidence type="ECO:0000259" key="18">
    <source>
        <dbReference type="PROSITE" id="PS50839"/>
    </source>
</evidence>
<dbReference type="SMART" id="SM00388">
    <property type="entry name" value="HisKA"/>
    <property type="match status" value="1"/>
</dbReference>
<dbReference type="FunFam" id="1.10.287.130:FF:000004">
    <property type="entry name" value="Ethylene receptor 1"/>
    <property type="match status" value="1"/>
</dbReference>
<reference evidence="19 20" key="1">
    <citation type="journal article" date="2018" name="J. Microbiol.">
        <title>Aestuariibaculum marinum sp. nov., a marine bacterium isolated from seawater in South Korea.</title>
        <authorList>
            <person name="Choi J."/>
            <person name="Lee D."/>
            <person name="Jang J.H."/>
            <person name="Cha S."/>
            <person name="Seo T."/>
        </authorList>
    </citation>
    <scope>NUCLEOTIDE SEQUENCE [LARGE SCALE GENOMIC DNA]</scope>
    <source>
        <strain evidence="19 20">IP7</strain>
    </source>
</reference>
<sequence>MIKKIKVDLIIAVTIFFVLSLAKLYIYKVSKDEYASVIDEDIQDTGELISKEFENIIRSDIARLENLKSRLEFTNGEYFENWEHDANLLLEQNTSFKFIEWIDSTMVIRKIFPSEENRKALNLDISTLDYRRDEWLKHAKSGLTNITHWLDLKQSGKAFLVDIPVYFDSKFQGTITAGMDFKSNFDRLANHLEDQYVIEFYDNKGFPFYQLNNSIKLNSKANPVYSKQLTIDSVDNQNWQLNIYPSKNLLLAEGNTIIDVAFVVGIFLAFIVSSLIFFYLQAKKSSRLALQSNETLTKLNHTLEQEKNRAKKASQAKTEFLSNMSHEIRTPLHAIIGFIELLKSDNLTPTHKEYVDLMDKSSSNLLSLVNDILDFDKIESGNTELEEHTFTPINKIKKLVDVNQFLFVKKNLYLNTNFNNIAGVTVIGDMNKLLQVVNNLLKNALKFTKTGGVTINYSETVIKEQLKLVISIEDTGIGIPKDKLNTIFNRFTQIENSIKKEHEGSGLGLAICKNLVEMMGGDISVESEHDKGTKFTVSFMFNITKDIVPKNTLDIKKSINTADLNVLIVDDNNLNIIVLKKFLQDLGIHADTANNGKIALDCFNAKKYQLIFMDIHMPEMDGWEATNYIREVDKDVIIFGLSANVTTEAINKAIESGMNNYLTKPFKKERLYKLLQFHFNNETQSV</sequence>
<proteinExistence type="predicted"/>
<evidence type="ECO:0000256" key="15">
    <source>
        <dbReference type="SAM" id="Phobius"/>
    </source>
</evidence>
<feature type="transmembrane region" description="Helical" evidence="15">
    <location>
        <begin position="7"/>
        <end position="27"/>
    </location>
</feature>
<dbReference type="InterPro" id="IPR003594">
    <property type="entry name" value="HATPase_dom"/>
</dbReference>
<dbReference type="GO" id="GO:0016020">
    <property type="term" value="C:membrane"/>
    <property type="evidence" value="ECO:0007669"/>
    <property type="project" value="UniProtKB-SubCell"/>
</dbReference>
<feature type="transmembrane region" description="Helical" evidence="15">
    <location>
        <begin position="260"/>
        <end position="280"/>
    </location>
</feature>
<evidence type="ECO:0000259" key="16">
    <source>
        <dbReference type="PROSITE" id="PS50109"/>
    </source>
</evidence>
<evidence type="ECO:0000256" key="14">
    <source>
        <dbReference type="SAM" id="Coils"/>
    </source>
</evidence>
<evidence type="ECO:0000256" key="3">
    <source>
        <dbReference type="ARBA" id="ARBA00012438"/>
    </source>
</evidence>
<feature type="coiled-coil region" evidence="14">
    <location>
        <begin position="293"/>
        <end position="323"/>
    </location>
</feature>
<dbReference type="Gene3D" id="1.10.287.130">
    <property type="match status" value="1"/>
</dbReference>
<keyword evidence="8" id="KW-0418">Kinase</keyword>
<evidence type="ECO:0000256" key="5">
    <source>
        <dbReference type="ARBA" id="ARBA00022679"/>
    </source>
</evidence>
<dbReference type="PROSITE" id="PS50839">
    <property type="entry name" value="CHASE"/>
    <property type="match status" value="1"/>
</dbReference>
<evidence type="ECO:0000256" key="10">
    <source>
        <dbReference type="ARBA" id="ARBA00022989"/>
    </source>
</evidence>
<keyword evidence="4 13" id="KW-0597">Phosphoprotein</keyword>
<keyword evidence="6 15" id="KW-0812">Transmembrane</keyword>
<dbReference type="Gene3D" id="3.30.565.10">
    <property type="entry name" value="Histidine kinase-like ATPase, C-terminal domain"/>
    <property type="match status" value="1"/>
</dbReference>
<dbReference type="PANTHER" id="PTHR45339">
    <property type="entry name" value="HYBRID SIGNAL TRANSDUCTION HISTIDINE KINASE J"/>
    <property type="match status" value="1"/>
</dbReference>
<dbReference type="PROSITE" id="PS50109">
    <property type="entry name" value="HIS_KIN"/>
    <property type="match status" value="1"/>
</dbReference>
<dbReference type="Proteomes" id="UP000621516">
    <property type="component" value="Unassembled WGS sequence"/>
</dbReference>
<dbReference type="InterPro" id="IPR001789">
    <property type="entry name" value="Sig_transdc_resp-reg_receiver"/>
</dbReference>
<protein>
    <recommendedName>
        <fullName evidence="3">histidine kinase</fullName>
        <ecNumber evidence="3">2.7.13.3</ecNumber>
    </recommendedName>
</protein>
<dbReference type="Gene3D" id="3.40.50.2300">
    <property type="match status" value="1"/>
</dbReference>
<dbReference type="SMART" id="SM00448">
    <property type="entry name" value="REC"/>
    <property type="match status" value="1"/>
</dbReference>
<dbReference type="PROSITE" id="PS50110">
    <property type="entry name" value="RESPONSE_REGULATORY"/>
    <property type="match status" value="1"/>
</dbReference>
<dbReference type="GO" id="GO:0005524">
    <property type="term" value="F:ATP binding"/>
    <property type="evidence" value="ECO:0007669"/>
    <property type="project" value="UniProtKB-KW"/>
</dbReference>
<dbReference type="InterPro" id="IPR011006">
    <property type="entry name" value="CheY-like_superfamily"/>
</dbReference>
<dbReference type="InterPro" id="IPR036890">
    <property type="entry name" value="HATPase_C_sf"/>
</dbReference>
<evidence type="ECO:0000256" key="7">
    <source>
        <dbReference type="ARBA" id="ARBA00022741"/>
    </source>
</evidence>
<keyword evidence="5" id="KW-0808">Transferase</keyword>
<comment type="caution">
    <text evidence="19">The sequence shown here is derived from an EMBL/GenBank/DDBJ whole genome shotgun (WGS) entry which is preliminary data.</text>
</comment>
<evidence type="ECO:0000259" key="17">
    <source>
        <dbReference type="PROSITE" id="PS50110"/>
    </source>
</evidence>
<evidence type="ECO:0000256" key="11">
    <source>
        <dbReference type="ARBA" id="ARBA00023012"/>
    </source>
</evidence>
<organism evidence="19 20">
    <name type="scientific">Aestuariibaculum marinum</name>
    <dbReference type="NCBI Taxonomy" id="2683592"/>
    <lineage>
        <taxon>Bacteria</taxon>
        <taxon>Pseudomonadati</taxon>
        <taxon>Bacteroidota</taxon>
        <taxon>Flavobacteriia</taxon>
        <taxon>Flavobacteriales</taxon>
        <taxon>Flavobacteriaceae</taxon>
    </lineage>
</organism>
<dbReference type="InterPro" id="IPR036097">
    <property type="entry name" value="HisK_dim/P_sf"/>
</dbReference>
<keyword evidence="10 15" id="KW-1133">Transmembrane helix</keyword>
<accession>A0A8J6Q3E7</accession>
<dbReference type="Pfam" id="PF00072">
    <property type="entry name" value="Response_reg"/>
    <property type="match status" value="1"/>
</dbReference>
<dbReference type="CDD" id="cd00082">
    <property type="entry name" value="HisKA"/>
    <property type="match status" value="1"/>
</dbReference>
<evidence type="ECO:0000256" key="8">
    <source>
        <dbReference type="ARBA" id="ARBA00022777"/>
    </source>
</evidence>
<evidence type="ECO:0000256" key="4">
    <source>
        <dbReference type="ARBA" id="ARBA00022553"/>
    </source>
</evidence>
<dbReference type="Pfam" id="PF02518">
    <property type="entry name" value="HATPase_c"/>
    <property type="match status" value="1"/>
</dbReference>
<dbReference type="InterPro" id="IPR004358">
    <property type="entry name" value="Sig_transdc_His_kin-like_C"/>
</dbReference>
<evidence type="ECO:0000256" key="6">
    <source>
        <dbReference type="ARBA" id="ARBA00022692"/>
    </source>
</evidence>
<keyword evidence="11" id="KW-0902">Two-component regulatory system</keyword>
<dbReference type="SUPFAM" id="SSF52172">
    <property type="entry name" value="CheY-like"/>
    <property type="match status" value="1"/>
</dbReference>
<dbReference type="SUPFAM" id="SSF47384">
    <property type="entry name" value="Homodimeric domain of signal transducing histidine kinase"/>
    <property type="match status" value="1"/>
</dbReference>
<dbReference type="InterPro" id="IPR003661">
    <property type="entry name" value="HisK_dim/P_dom"/>
</dbReference>
<dbReference type="CDD" id="cd17546">
    <property type="entry name" value="REC_hyHK_CKI1_RcsC-like"/>
    <property type="match status" value="1"/>
</dbReference>
<dbReference type="AlphaFoldDB" id="A0A8J6Q3E7"/>
<feature type="domain" description="Response regulatory" evidence="17">
    <location>
        <begin position="565"/>
        <end position="679"/>
    </location>
</feature>
<evidence type="ECO:0000256" key="1">
    <source>
        <dbReference type="ARBA" id="ARBA00000085"/>
    </source>
</evidence>
<dbReference type="Pfam" id="PF00512">
    <property type="entry name" value="HisKA"/>
    <property type="match status" value="1"/>
</dbReference>
<dbReference type="EC" id="2.7.13.3" evidence="3"/>
<dbReference type="SUPFAM" id="SSF55874">
    <property type="entry name" value="ATPase domain of HSP90 chaperone/DNA topoisomerase II/histidine kinase"/>
    <property type="match status" value="1"/>
</dbReference>